<comment type="similarity">
    <text evidence="2">Belongs to the cytochrome P450 family.</text>
</comment>
<evidence type="ECO:0000313" key="15">
    <source>
        <dbReference type="EMBL" id="KAK4487109.1"/>
    </source>
</evidence>
<evidence type="ECO:0000256" key="6">
    <source>
        <dbReference type="ARBA" id="ARBA00022989"/>
    </source>
</evidence>
<dbReference type="InterPro" id="IPR050665">
    <property type="entry name" value="Cytochrome_P450_Monooxygen"/>
</dbReference>
<dbReference type="Pfam" id="PF00067">
    <property type="entry name" value="p450"/>
    <property type="match status" value="1"/>
</dbReference>
<evidence type="ECO:0000256" key="13">
    <source>
        <dbReference type="SAM" id="MobiDB-lite"/>
    </source>
</evidence>
<organism evidence="15 16">
    <name type="scientific">Penstemon davidsonii</name>
    <dbReference type="NCBI Taxonomy" id="160366"/>
    <lineage>
        <taxon>Eukaryota</taxon>
        <taxon>Viridiplantae</taxon>
        <taxon>Streptophyta</taxon>
        <taxon>Embryophyta</taxon>
        <taxon>Tracheophyta</taxon>
        <taxon>Spermatophyta</taxon>
        <taxon>Magnoliopsida</taxon>
        <taxon>eudicotyledons</taxon>
        <taxon>Gunneridae</taxon>
        <taxon>Pentapetalae</taxon>
        <taxon>asterids</taxon>
        <taxon>lamiids</taxon>
        <taxon>Lamiales</taxon>
        <taxon>Plantaginaceae</taxon>
        <taxon>Cheloneae</taxon>
        <taxon>Penstemon</taxon>
    </lineage>
</organism>
<dbReference type="InterPro" id="IPR036396">
    <property type="entry name" value="Cyt_P450_sf"/>
</dbReference>
<dbReference type="InterPro" id="IPR001128">
    <property type="entry name" value="Cyt_P450"/>
</dbReference>
<dbReference type="SUPFAM" id="SSF48264">
    <property type="entry name" value="Cytochrome P450"/>
    <property type="match status" value="1"/>
</dbReference>
<evidence type="ECO:0000256" key="3">
    <source>
        <dbReference type="ARBA" id="ARBA00022617"/>
    </source>
</evidence>
<keyword evidence="9" id="KW-0503">Monooxygenase</keyword>
<dbReference type="EMBL" id="JAYDYQ010002152">
    <property type="protein sequence ID" value="KAK4487109.1"/>
    <property type="molecule type" value="Genomic_DNA"/>
</dbReference>
<protein>
    <recommendedName>
        <fullName evidence="14">SHSP domain-containing protein</fullName>
    </recommendedName>
</protein>
<dbReference type="CDD" id="cd06464">
    <property type="entry name" value="ACD_sHsps-like"/>
    <property type="match status" value="1"/>
</dbReference>
<feature type="region of interest" description="Disordered" evidence="13">
    <location>
        <begin position="214"/>
        <end position="247"/>
    </location>
</feature>
<dbReference type="PANTHER" id="PTHR24282:SF255">
    <property type="entry name" value="CYTOCHROME P450 72A11-RELATED"/>
    <property type="match status" value="1"/>
</dbReference>
<feature type="domain" description="SHSP" evidence="14">
    <location>
        <begin position="251"/>
        <end position="374"/>
    </location>
</feature>
<evidence type="ECO:0000259" key="14">
    <source>
        <dbReference type="PROSITE" id="PS01031"/>
    </source>
</evidence>
<sequence>MTSKEDDSKKKPQPQLVKLNRAFKVAEQWVNNMSNSSVIDKSTPVDLEGCPSRLGIGAIVPKQSSFALSNDPVERKLLAKLQSHKRNIIKKAKYGDIDEDSEEEESESKAKAFAKKRPPSVNLFVHAKKKSCSNSSLNTVIRRRLDNRTYFARQASNSQGFFMRQAASNEQQNNSQLGKYYMMQPTNSDENKLLNASFELAPMFSKPAKEVESMFSDPPAFARPNNREREHDPQSQSQSQSPKKTYDDFASNELKWSPRMDVAESGFNYFVTFEIPGVSIDNIKVEVNNESLIVTGNRSSSWSCRSSSVCSNKSASSYHKKEILQGPFRFVWPLPTNANKDNVSAEIQLRGFFLLPLVGGWASSDYNTQTFRTKVVEEGKHVDSEYFGLIHLSAGENCFIWFGPRPALLIMDPEIIREILSKSYVFQKLSANPFGKLLARGVATYETNKWAKHKRLINPAFHEEKLKHMLPSFYLSCAEMLSKWEKIVDSEQESRELDVWPYLQTMTSDAISRTAFGSSYEEGRKIFQLQKEQAKLITIAMGSIYIPGSRFLPTKNNRRLMKIVREVESSVLGIIDKRVKAMETGEASSDDLLGLLLESNIKEIKQNGNKFGMSLQEVIEECKLFYFAGQETTSGLLVWTMILLGKHQDWQVRARDEVLQVFGREKPDDIQKLNNLKIVTMIFHEVLRLYPPGVMLNRTTGKESRLGKITLPAGVQLMLPTLLLHHDPKIWGDDAQEFKPERFSDGVSKATRGQLSYFPFGWGPRICIGQSFAMLEAKMALAMILQKFTFELSPSYSHAPHTIITLQPQYGAHLVLQKL</sequence>
<evidence type="ECO:0000256" key="11">
    <source>
        <dbReference type="PROSITE-ProRule" id="PRU00285"/>
    </source>
</evidence>
<dbReference type="Gene3D" id="1.10.630.10">
    <property type="entry name" value="Cytochrome P450"/>
    <property type="match status" value="1"/>
</dbReference>
<dbReference type="PROSITE" id="PS00086">
    <property type="entry name" value="CYTOCHROME_P450"/>
    <property type="match status" value="1"/>
</dbReference>
<evidence type="ECO:0000256" key="7">
    <source>
        <dbReference type="ARBA" id="ARBA00023002"/>
    </source>
</evidence>
<evidence type="ECO:0000256" key="1">
    <source>
        <dbReference type="ARBA" id="ARBA00004167"/>
    </source>
</evidence>
<evidence type="ECO:0000313" key="16">
    <source>
        <dbReference type="Proteomes" id="UP001291926"/>
    </source>
</evidence>
<comment type="caution">
    <text evidence="15">The sequence shown here is derived from an EMBL/GenBank/DDBJ whole genome shotgun (WGS) entry which is preliminary data.</text>
</comment>
<evidence type="ECO:0000256" key="8">
    <source>
        <dbReference type="ARBA" id="ARBA00023004"/>
    </source>
</evidence>
<accession>A0ABR0DDJ8</accession>
<evidence type="ECO:0000256" key="5">
    <source>
        <dbReference type="ARBA" id="ARBA00022723"/>
    </source>
</evidence>
<name>A0ABR0DDJ8_9LAMI</name>
<dbReference type="Proteomes" id="UP001291926">
    <property type="component" value="Unassembled WGS sequence"/>
</dbReference>
<dbReference type="PANTHER" id="PTHR24282">
    <property type="entry name" value="CYTOCHROME P450 FAMILY MEMBER"/>
    <property type="match status" value="1"/>
</dbReference>
<keyword evidence="10" id="KW-0472">Membrane</keyword>
<dbReference type="Gene3D" id="2.60.40.790">
    <property type="match status" value="1"/>
</dbReference>
<evidence type="ECO:0000256" key="9">
    <source>
        <dbReference type="ARBA" id="ARBA00023033"/>
    </source>
</evidence>
<evidence type="ECO:0000256" key="12">
    <source>
        <dbReference type="RuleBase" id="RU003616"/>
    </source>
</evidence>
<keyword evidence="6" id="KW-1133">Transmembrane helix</keyword>
<keyword evidence="7" id="KW-0560">Oxidoreductase</keyword>
<gene>
    <name evidence="15" type="ORF">RD792_006424</name>
</gene>
<dbReference type="PRINTS" id="PR00463">
    <property type="entry name" value="EP450I"/>
</dbReference>
<dbReference type="InterPro" id="IPR008978">
    <property type="entry name" value="HSP20-like_chaperone"/>
</dbReference>
<reference evidence="15 16" key="1">
    <citation type="journal article" date="2023" name="bioRxiv">
        <title>Genome report: Whole genome sequence and annotation of Penstemon davidsonii.</title>
        <authorList>
            <person name="Ostevik K.L."/>
            <person name="Alabady M."/>
            <person name="Zhang M."/>
            <person name="Rausher M.D."/>
        </authorList>
    </citation>
    <scope>NUCLEOTIDE SEQUENCE [LARGE SCALE GENOMIC DNA]</scope>
    <source>
        <strain evidence="15">DNT005</strain>
        <tissue evidence="15">Whole leaf</tissue>
    </source>
</reference>
<keyword evidence="8" id="KW-0408">Iron</keyword>
<dbReference type="Pfam" id="PF00011">
    <property type="entry name" value="HSP20"/>
    <property type="match status" value="1"/>
</dbReference>
<dbReference type="PROSITE" id="PS01031">
    <property type="entry name" value="SHSP"/>
    <property type="match status" value="1"/>
</dbReference>
<evidence type="ECO:0000256" key="2">
    <source>
        <dbReference type="ARBA" id="ARBA00010617"/>
    </source>
</evidence>
<evidence type="ECO:0000256" key="10">
    <source>
        <dbReference type="ARBA" id="ARBA00023136"/>
    </source>
</evidence>
<keyword evidence="5" id="KW-0479">Metal-binding</keyword>
<comment type="similarity">
    <text evidence="11 12">Belongs to the small heat shock protein (HSP20) family.</text>
</comment>
<keyword evidence="16" id="KW-1185">Reference proteome</keyword>
<keyword evidence="3" id="KW-0349">Heme</keyword>
<dbReference type="InterPro" id="IPR017972">
    <property type="entry name" value="Cyt_P450_CS"/>
</dbReference>
<keyword evidence="4" id="KW-0812">Transmembrane</keyword>
<proteinExistence type="inferred from homology"/>
<dbReference type="PRINTS" id="PR00385">
    <property type="entry name" value="P450"/>
</dbReference>
<dbReference type="CDD" id="cd20642">
    <property type="entry name" value="CYP72"/>
    <property type="match status" value="1"/>
</dbReference>
<dbReference type="InterPro" id="IPR002401">
    <property type="entry name" value="Cyt_P450_E_grp-I"/>
</dbReference>
<comment type="subcellular location">
    <subcellularLocation>
        <location evidence="1">Membrane</location>
        <topology evidence="1">Single-pass membrane protein</topology>
    </subcellularLocation>
</comment>
<evidence type="ECO:0000256" key="4">
    <source>
        <dbReference type="ARBA" id="ARBA00022692"/>
    </source>
</evidence>
<dbReference type="InterPro" id="IPR002068">
    <property type="entry name" value="A-crystallin/Hsp20_dom"/>
</dbReference>
<dbReference type="SUPFAM" id="SSF49764">
    <property type="entry name" value="HSP20-like chaperones"/>
    <property type="match status" value="1"/>
</dbReference>